<evidence type="ECO:0000259" key="1">
    <source>
        <dbReference type="Pfam" id="PF10536"/>
    </source>
</evidence>
<dbReference type="GO" id="GO:0010073">
    <property type="term" value="P:meristem maintenance"/>
    <property type="evidence" value="ECO:0007669"/>
    <property type="project" value="InterPro"/>
</dbReference>
<dbReference type="PANTHER" id="PTHR46033">
    <property type="entry name" value="PROTEIN MAIN-LIKE 2"/>
    <property type="match status" value="1"/>
</dbReference>
<reference evidence="2" key="1">
    <citation type="submission" date="2022-07" db="EMBL/GenBank/DDBJ databases">
        <authorList>
            <person name="Macas J."/>
            <person name="Novak P."/>
            <person name="Neumann P."/>
        </authorList>
    </citation>
    <scope>NUCLEOTIDE SEQUENCE</scope>
</reference>
<gene>
    <name evidence="2" type="ORF">CEURO_LOCUS7976</name>
</gene>
<evidence type="ECO:0000313" key="3">
    <source>
        <dbReference type="Proteomes" id="UP001152484"/>
    </source>
</evidence>
<dbReference type="PANTHER" id="PTHR46033:SF8">
    <property type="entry name" value="PROTEIN MAINTENANCE OF MERISTEMS-LIKE"/>
    <property type="match status" value="1"/>
</dbReference>
<dbReference type="Pfam" id="PF10536">
    <property type="entry name" value="PMD"/>
    <property type="match status" value="1"/>
</dbReference>
<organism evidence="2 3">
    <name type="scientific">Cuscuta europaea</name>
    <name type="common">European dodder</name>
    <dbReference type="NCBI Taxonomy" id="41803"/>
    <lineage>
        <taxon>Eukaryota</taxon>
        <taxon>Viridiplantae</taxon>
        <taxon>Streptophyta</taxon>
        <taxon>Embryophyta</taxon>
        <taxon>Tracheophyta</taxon>
        <taxon>Spermatophyta</taxon>
        <taxon>Magnoliopsida</taxon>
        <taxon>eudicotyledons</taxon>
        <taxon>Gunneridae</taxon>
        <taxon>Pentapetalae</taxon>
        <taxon>asterids</taxon>
        <taxon>lamiids</taxon>
        <taxon>Solanales</taxon>
        <taxon>Convolvulaceae</taxon>
        <taxon>Cuscuteae</taxon>
        <taxon>Cuscuta</taxon>
        <taxon>Cuscuta subgen. Cuscuta</taxon>
    </lineage>
</organism>
<dbReference type="Proteomes" id="UP001152484">
    <property type="component" value="Unassembled WGS sequence"/>
</dbReference>
<protein>
    <recommendedName>
        <fullName evidence="1">Aminotransferase-like plant mobile domain-containing protein</fullName>
    </recommendedName>
</protein>
<accession>A0A9P0Z0I4</accession>
<dbReference type="InterPro" id="IPR019557">
    <property type="entry name" value="AminoTfrase-like_pln_mobile"/>
</dbReference>
<proteinExistence type="predicted"/>
<dbReference type="EMBL" id="CAMAPE010000014">
    <property type="protein sequence ID" value="CAH9081634.1"/>
    <property type="molecule type" value="Genomic_DNA"/>
</dbReference>
<evidence type="ECO:0000313" key="2">
    <source>
        <dbReference type="EMBL" id="CAH9081634.1"/>
    </source>
</evidence>
<keyword evidence="3" id="KW-1185">Reference proteome</keyword>
<feature type="domain" description="Aminotransferase-like plant mobile" evidence="1">
    <location>
        <begin position="3"/>
        <end position="59"/>
    </location>
</feature>
<dbReference type="OrthoDB" id="1937804at2759"/>
<name>A0A9P0Z0I4_CUSEU</name>
<sequence length="128" mass="14870">MCDDQITWMPYTDEILGLIPPVAREHTEIWRACVPLMCFDVVEHHFPDRVLRQFGLQQTRVLRSIHDRTTVVLDEAVDIQVLLRQSDVIELFSSLVTSADAPRAQPQPHELHDDDDTLTYDLFIYIIV</sequence>
<comment type="caution">
    <text evidence="2">The sequence shown here is derived from an EMBL/GenBank/DDBJ whole genome shotgun (WGS) entry which is preliminary data.</text>
</comment>
<dbReference type="AlphaFoldDB" id="A0A9P0Z0I4"/>
<dbReference type="InterPro" id="IPR044824">
    <property type="entry name" value="MAIN-like"/>
</dbReference>